<proteinExistence type="predicted"/>
<evidence type="ECO:0000313" key="2">
    <source>
        <dbReference type="EMBL" id="MCH1625646.1"/>
    </source>
</evidence>
<dbReference type="NCBIfam" id="TIGR02669">
    <property type="entry name" value="SpoIID_LytB"/>
    <property type="match status" value="1"/>
</dbReference>
<dbReference type="InterPro" id="IPR051922">
    <property type="entry name" value="Bact_Sporulation_Assoc"/>
</dbReference>
<feature type="domain" description="Sporulation stage II protein D amidase enhancer LytB N-terminal" evidence="1">
    <location>
        <begin position="119"/>
        <end position="201"/>
    </location>
</feature>
<gene>
    <name evidence="2" type="ORF">MJG50_09920</name>
</gene>
<evidence type="ECO:0000313" key="3">
    <source>
        <dbReference type="Proteomes" id="UP001431131"/>
    </source>
</evidence>
<dbReference type="GO" id="GO:0030435">
    <property type="term" value="P:sporulation resulting in formation of a cellular spore"/>
    <property type="evidence" value="ECO:0007669"/>
    <property type="project" value="InterPro"/>
</dbReference>
<reference evidence="2" key="1">
    <citation type="submission" date="2022-02" db="EMBL/GenBank/DDBJ databases">
        <title>Fredinandcohnia quinoae sp. nov. isolated from Chenopodium quinoa seeds.</title>
        <authorList>
            <person name="Saati-Santamaria Z."/>
            <person name="Flores-Felix J.D."/>
            <person name="Igual J.M."/>
            <person name="Velazquez E."/>
            <person name="Garcia-Fraile P."/>
            <person name="Martinez-Molina E."/>
        </authorList>
    </citation>
    <scope>NUCLEOTIDE SEQUENCE</scope>
    <source>
        <strain evidence="2">SECRCQ15</strain>
    </source>
</reference>
<dbReference type="Pfam" id="PF08486">
    <property type="entry name" value="SpoIID"/>
    <property type="match status" value="1"/>
</dbReference>
<dbReference type="InterPro" id="IPR013693">
    <property type="entry name" value="SpoIID/LytB_N"/>
</dbReference>
<comment type="caution">
    <text evidence="2">The sequence shown here is derived from an EMBL/GenBank/DDBJ whole genome shotgun (WGS) entry which is preliminary data.</text>
</comment>
<protein>
    <submittedName>
        <fullName evidence="2">SpoIID/LytB domain-containing protein</fullName>
    </submittedName>
</protein>
<dbReference type="GO" id="GO:0030288">
    <property type="term" value="C:outer membrane-bounded periplasmic space"/>
    <property type="evidence" value="ECO:0007669"/>
    <property type="project" value="TreeGrafter"/>
</dbReference>
<sequence>MKKMIFFTFIVSVFMFPQASKAEEWVTVRLVNYIGDTSKLTFQLVGDYFTLDPTLQLKEGVNYKLKVKNGEITINGAGEVYEFKSSFALIPRSYNENHQIIINDRPYLGAVEFTIEDTDHIRPVNQLPLEDYLKGVVPLEVFPSWDIEALKAQSLAARTYAVSHLNDNMDDTTFYQVYGGYAWNPRTTKAVEETKDEVITYGNKLIDAFYSASNGGVTENNVNVWGGQAMSFYPVKTDPYDPIHPWYYNLHRTQVDLNTINWANENWWDSLREKDGAIISSMKKWINRQGYPGDIIILSIPTFELSNKQFSSKRSMKGSIEVEFLQRLYDGTVLFGNISLNDVNLNRIRPMIGGSVFKSYLIDSLTFTNEKYTMKGRGYGHGVGMSQWGASRMGESGKTYKEIIQFYFPGTNITTFSTYKK</sequence>
<dbReference type="InterPro" id="IPR013486">
    <property type="entry name" value="SpoIID/LytB"/>
</dbReference>
<evidence type="ECO:0000259" key="1">
    <source>
        <dbReference type="Pfam" id="PF08486"/>
    </source>
</evidence>
<organism evidence="2 3">
    <name type="scientific">Fredinandcohnia quinoae</name>
    <dbReference type="NCBI Taxonomy" id="2918902"/>
    <lineage>
        <taxon>Bacteria</taxon>
        <taxon>Bacillati</taxon>
        <taxon>Bacillota</taxon>
        <taxon>Bacilli</taxon>
        <taxon>Bacillales</taxon>
        <taxon>Bacillaceae</taxon>
        <taxon>Fredinandcohnia</taxon>
    </lineage>
</organism>
<accession>A0AAW5E8E5</accession>
<dbReference type="Proteomes" id="UP001431131">
    <property type="component" value="Unassembled WGS sequence"/>
</dbReference>
<dbReference type="PANTHER" id="PTHR30032:SF4">
    <property type="entry name" value="AMIDASE ENHANCER"/>
    <property type="match status" value="1"/>
</dbReference>
<name>A0AAW5E8E5_9BACI</name>
<dbReference type="EMBL" id="JAKTTI010000013">
    <property type="protein sequence ID" value="MCH1625646.1"/>
    <property type="molecule type" value="Genomic_DNA"/>
</dbReference>
<dbReference type="PANTHER" id="PTHR30032">
    <property type="entry name" value="N-ACETYLMURAMOYL-L-ALANINE AMIDASE-RELATED"/>
    <property type="match status" value="1"/>
</dbReference>
<dbReference type="RefSeq" id="WP_240255314.1">
    <property type="nucleotide sequence ID" value="NZ_JAKTTI010000013.1"/>
</dbReference>
<dbReference type="AlphaFoldDB" id="A0AAW5E8E5"/>
<keyword evidence="3" id="KW-1185">Reference proteome</keyword>